<dbReference type="GO" id="GO:0005524">
    <property type="term" value="F:ATP binding"/>
    <property type="evidence" value="ECO:0007669"/>
    <property type="project" value="UniProtKB-UniRule"/>
</dbReference>
<dbReference type="PANTHER" id="PTHR21621:SF0">
    <property type="entry name" value="BETA-CITRYLGLUTAMATE SYNTHASE B-RELATED"/>
    <property type="match status" value="1"/>
</dbReference>
<dbReference type="RefSeq" id="WP_011321734.1">
    <property type="nucleotide sequence ID" value="NC_007426.1"/>
</dbReference>
<dbReference type="GO" id="GO:0046872">
    <property type="term" value="F:metal ion binding"/>
    <property type="evidence" value="ECO:0007669"/>
    <property type="project" value="InterPro"/>
</dbReference>
<evidence type="ECO:0000256" key="1">
    <source>
        <dbReference type="PROSITE-ProRule" id="PRU00409"/>
    </source>
</evidence>
<evidence type="ECO:0000313" key="4">
    <source>
        <dbReference type="Proteomes" id="UP000002698"/>
    </source>
</evidence>
<gene>
    <name evidence="3" type="ordered locus">NP_0008A</name>
</gene>
<dbReference type="Proteomes" id="UP000002698">
    <property type="component" value="Chromosome"/>
</dbReference>
<dbReference type="GeneID" id="3700738"/>
<reference evidence="3 4" key="1">
    <citation type="journal article" date="2005" name="Genome Res.">
        <title>Living with two extremes: conclusions from the genome sequence of Natronomonas pharaonis.</title>
        <authorList>
            <person name="Falb M."/>
            <person name="Pfeiffer F."/>
            <person name="Palm P."/>
            <person name="Rodewald K."/>
            <person name="Hickmann V."/>
            <person name="Tittor J."/>
            <person name="Oesterhelt D."/>
        </authorList>
    </citation>
    <scope>NUCLEOTIDE SEQUENCE [LARGE SCALE GENOMIC DNA]</scope>
    <source>
        <strain evidence="4">ATCC 35678 / DSM 2160 / CIP 103997 / JCM 8858 / NBRC 14720 / NCIMB 2260 / Gabara</strain>
    </source>
</reference>
<feature type="domain" description="ATP-grasp" evidence="2">
    <location>
        <begin position="89"/>
        <end position="287"/>
    </location>
</feature>
<dbReference type="HOGENOM" id="CLU_982143_0_0_2"/>
<dbReference type="InterPro" id="IPR013651">
    <property type="entry name" value="ATP-grasp_RimK-type"/>
</dbReference>
<dbReference type="InterPro" id="IPR011761">
    <property type="entry name" value="ATP-grasp"/>
</dbReference>
<dbReference type="SUPFAM" id="SSF56059">
    <property type="entry name" value="Glutathione synthetase ATP-binding domain-like"/>
    <property type="match status" value="1"/>
</dbReference>
<evidence type="ECO:0000259" key="2">
    <source>
        <dbReference type="PROSITE" id="PS50975"/>
    </source>
</evidence>
<name>Q3IUT5_NATPD</name>
<dbReference type="EnsemblBacteria" id="CAI48095">
    <property type="protein sequence ID" value="CAI48095"/>
    <property type="gene ID" value="NP_0008A"/>
</dbReference>
<dbReference type="PANTHER" id="PTHR21621">
    <property type="entry name" value="RIBOSOMAL PROTEIN S6 MODIFICATION PROTEIN"/>
    <property type="match status" value="1"/>
</dbReference>
<proteinExistence type="predicted"/>
<dbReference type="GO" id="GO:0016879">
    <property type="term" value="F:ligase activity, forming carbon-nitrogen bonds"/>
    <property type="evidence" value="ECO:0007669"/>
    <property type="project" value="TreeGrafter"/>
</dbReference>
<dbReference type="PROSITE" id="PS50975">
    <property type="entry name" value="ATP_GRASP"/>
    <property type="match status" value="1"/>
</dbReference>
<evidence type="ECO:0000313" key="3">
    <source>
        <dbReference type="EMBL" id="CAI48095.1"/>
    </source>
</evidence>
<dbReference type="GO" id="GO:0005737">
    <property type="term" value="C:cytoplasm"/>
    <property type="evidence" value="ECO:0007669"/>
    <property type="project" value="TreeGrafter"/>
</dbReference>
<accession>Q3IUT5</accession>
<sequence length="289" mass="31737">MLRLAVATDAETLDRIRDPLADHGIEAEHVPTTERAQPLGEPFTETAFDVGFVYPSRLMEGGVADAALDIPWVNGRDAILRSRNKAGALTRLQRADVPVPESVYLSNPVDDATLRAAFEAFDPPVVIKPNSTTRGVGIAKAHDLDSFLGICEYLSLVHDYRAADDRSFLVQEYLPDARDYRAMVVDGECVGAVERRLPDEERRAGRWKHNVHRGATAEGVELPAEHRRLAVATADALDIDWLGVDLLVSGDRAVVNETNARPTVDAATKYEPGFYDQLAALIRRTAEQG</sequence>
<protein>
    <submittedName>
        <fullName evidence="3">ATP-grasp fold protein</fullName>
    </submittedName>
</protein>
<organism evidence="3 4">
    <name type="scientific">Natronomonas pharaonis (strain ATCC 35678 / DSM 2160 / CIP 103997 / JCM 8858 / NBRC 14720 / NCIMB 2260 / Gabara)</name>
    <name type="common">Halobacterium pharaonis</name>
    <dbReference type="NCBI Taxonomy" id="348780"/>
    <lineage>
        <taxon>Archaea</taxon>
        <taxon>Methanobacteriati</taxon>
        <taxon>Methanobacteriota</taxon>
        <taxon>Stenosarchaea group</taxon>
        <taxon>Halobacteria</taxon>
        <taxon>Halobacteriales</taxon>
        <taxon>Natronomonadaceae</taxon>
        <taxon>Natronomonas</taxon>
    </lineage>
</organism>
<dbReference type="Gene3D" id="3.30.1490.20">
    <property type="entry name" value="ATP-grasp fold, A domain"/>
    <property type="match status" value="1"/>
</dbReference>
<dbReference type="EMBL" id="CR936257">
    <property type="protein sequence ID" value="CAI48095.1"/>
    <property type="molecule type" value="Genomic_DNA"/>
</dbReference>
<keyword evidence="4" id="KW-1185">Reference proteome</keyword>
<keyword evidence="1" id="KW-0547">Nucleotide-binding</keyword>
<dbReference type="Gene3D" id="3.30.470.20">
    <property type="entry name" value="ATP-grasp fold, B domain"/>
    <property type="match status" value="1"/>
</dbReference>
<dbReference type="KEGG" id="nph:NP_0008A"/>
<dbReference type="OrthoDB" id="312280at2157"/>
<dbReference type="STRING" id="348780.NP_0008A"/>
<dbReference type="eggNOG" id="arCOG01589">
    <property type="taxonomic scope" value="Archaea"/>
</dbReference>
<dbReference type="Pfam" id="PF08443">
    <property type="entry name" value="RimK"/>
    <property type="match status" value="1"/>
</dbReference>
<keyword evidence="1" id="KW-0067">ATP-binding</keyword>
<dbReference type="AlphaFoldDB" id="Q3IUT5"/>
<dbReference type="InterPro" id="IPR013815">
    <property type="entry name" value="ATP_grasp_subdomain_1"/>
</dbReference>